<accession>M2QJ30</accession>
<dbReference type="EMBL" id="KB445797">
    <property type="protein sequence ID" value="EMD37038.1"/>
    <property type="molecule type" value="Genomic_DNA"/>
</dbReference>
<dbReference type="AlphaFoldDB" id="M2QJ30"/>
<feature type="domain" description="DUF6533" evidence="1">
    <location>
        <begin position="48"/>
        <end position="84"/>
    </location>
</feature>
<protein>
    <recommendedName>
        <fullName evidence="1">DUF6533 domain-containing protein</fullName>
    </recommendedName>
</protein>
<keyword evidence="3" id="KW-1185">Reference proteome</keyword>
<gene>
    <name evidence="2" type="ORF">CERSUDRAFT_124023</name>
</gene>
<dbReference type="InterPro" id="IPR045340">
    <property type="entry name" value="DUF6533"/>
</dbReference>
<proteinExistence type="predicted"/>
<dbReference type="OrthoDB" id="3354157at2759"/>
<evidence type="ECO:0000313" key="2">
    <source>
        <dbReference type="EMBL" id="EMD37038.1"/>
    </source>
</evidence>
<dbReference type="Proteomes" id="UP000016930">
    <property type="component" value="Unassembled WGS sequence"/>
</dbReference>
<dbReference type="HOGENOM" id="CLU_053360_1_0_1"/>
<dbReference type="Pfam" id="PF20151">
    <property type="entry name" value="DUF6533"/>
    <property type="match status" value="1"/>
</dbReference>
<name>M2QJ30_CERS8</name>
<reference evidence="2 3" key="1">
    <citation type="journal article" date="2012" name="Proc. Natl. Acad. Sci. U.S.A.">
        <title>Comparative genomics of Ceriporiopsis subvermispora and Phanerochaete chrysosporium provide insight into selective ligninolysis.</title>
        <authorList>
            <person name="Fernandez-Fueyo E."/>
            <person name="Ruiz-Duenas F.J."/>
            <person name="Ferreira P."/>
            <person name="Floudas D."/>
            <person name="Hibbett D.S."/>
            <person name="Canessa P."/>
            <person name="Larrondo L.F."/>
            <person name="James T.Y."/>
            <person name="Seelenfreund D."/>
            <person name="Lobos S."/>
            <person name="Polanco R."/>
            <person name="Tello M."/>
            <person name="Honda Y."/>
            <person name="Watanabe T."/>
            <person name="Watanabe T."/>
            <person name="Ryu J.S."/>
            <person name="Kubicek C.P."/>
            <person name="Schmoll M."/>
            <person name="Gaskell J."/>
            <person name="Hammel K.E."/>
            <person name="St John F.J."/>
            <person name="Vanden Wymelenberg A."/>
            <person name="Sabat G."/>
            <person name="Splinter BonDurant S."/>
            <person name="Syed K."/>
            <person name="Yadav J.S."/>
            <person name="Doddapaneni H."/>
            <person name="Subramanian V."/>
            <person name="Lavin J.L."/>
            <person name="Oguiza J.A."/>
            <person name="Perez G."/>
            <person name="Pisabarro A.G."/>
            <person name="Ramirez L."/>
            <person name="Santoyo F."/>
            <person name="Master E."/>
            <person name="Coutinho P.M."/>
            <person name="Henrissat B."/>
            <person name="Lombard V."/>
            <person name="Magnuson J.K."/>
            <person name="Kuees U."/>
            <person name="Hori C."/>
            <person name="Igarashi K."/>
            <person name="Samejima M."/>
            <person name="Held B.W."/>
            <person name="Barry K.W."/>
            <person name="LaButti K.M."/>
            <person name="Lapidus A."/>
            <person name="Lindquist E.A."/>
            <person name="Lucas S.M."/>
            <person name="Riley R."/>
            <person name="Salamov A.A."/>
            <person name="Hoffmeister D."/>
            <person name="Schwenk D."/>
            <person name="Hadar Y."/>
            <person name="Yarden O."/>
            <person name="de Vries R.P."/>
            <person name="Wiebenga A."/>
            <person name="Stenlid J."/>
            <person name="Eastwood D."/>
            <person name="Grigoriev I.V."/>
            <person name="Berka R.M."/>
            <person name="Blanchette R.A."/>
            <person name="Kersten P."/>
            <person name="Martinez A.T."/>
            <person name="Vicuna R."/>
            <person name="Cullen D."/>
        </authorList>
    </citation>
    <scope>NUCLEOTIDE SEQUENCE [LARGE SCALE GENOMIC DNA]</scope>
    <source>
        <strain evidence="2 3">B</strain>
    </source>
</reference>
<organism evidence="2 3">
    <name type="scientific">Ceriporiopsis subvermispora (strain B)</name>
    <name type="common">White-rot fungus</name>
    <name type="synonym">Gelatoporia subvermispora</name>
    <dbReference type="NCBI Taxonomy" id="914234"/>
    <lineage>
        <taxon>Eukaryota</taxon>
        <taxon>Fungi</taxon>
        <taxon>Dikarya</taxon>
        <taxon>Basidiomycota</taxon>
        <taxon>Agaricomycotina</taxon>
        <taxon>Agaricomycetes</taxon>
        <taxon>Polyporales</taxon>
        <taxon>Gelatoporiaceae</taxon>
        <taxon>Gelatoporia</taxon>
    </lineage>
</organism>
<evidence type="ECO:0000313" key="3">
    <source>
        <dbReference type="Proteomes" id="UP000016930"/>
    </source>
</evidence>
<sequence>MSMSGADLEDEIVSFLSSNFIASCCSVAAINEHQHMRLSASSADANRVALVVYDHMITFSRETEFIWGRKISSVTILFYLNRWLNLAWAVADTAENMSGLSVLRAVFSAVRMYAISTGNWLLSVVVLALNLVPIATNIDTWTDGLPKYGAFVTQTFGIQAVPVIGVECSAGTSLSPSVTSEACAIAADVLLLVVTWYKTYALKREASRNNVEVPLASMLLRDGTVYFLIVGFDTGVFEFAISNFGTPLSAIIISHFLLNLRQVADWVVESSETAEEKSGSGNSDSLLGPDRGICDSGIA</sequence>
<evidence type="ECO:0000259" key="1">
    <source>
        <dbReference type="Pfam" id="PF20151"/>
    </source>
</evidence>